<proteinExistence type="predicted"/>
<feature type="region of interest" description="Disordered" evidence="1">
    <location>
        <begin position="1"/>
        <end position="75"/>
    </location>
</feature>
<evidence type="ECO:0000313" key="2">
    <source>
        <dbReference type="EMBL" id="KIW57565.1"/>
    </source>
</evidence>
<protein>
    <submittedName>
        <fullName evidence="2">Uncharacterized protein</fullName>
    </submittedName>
</protein>
<dbReference type="AlphaFoldDB" id="A0A0D2ES59"/>
<dbReference type="RefSeq" id="XP_013318149.1">
    <property type="nucleotide sequence ID" value="XM_013462695.1"/>
</dbReference>
<accession>A0A0D2ES59</accession>
<dbReference type="HOGENOM" id="CLU_1532567_0_0_1"/>
<evidence type="ECO:0000256" key="1">
    <source>
        <dbReference type="SAM" id="MobiDB-lite"/>
    </source>
</evidence>
<feature type="compositionally biased region" description="Acidic residues" evidence="1">
    <location>
        <begin position="25"/>
        <end position="42"/>
    </location>
</feature>
<feature type="compositionally biased region" description="Basic and acidic residues" evidence="1">
    <location>
        <begin position="7"/>
        <end position="19"/>
    </location>
</feature>
<reference evidence="2 3" key="1">
    <citation type="submission" date="2015-01" db="EMBL/GenBank/DDBJ databases">
        <title>The Genome Sequence of Exophiala xenobiotica CBS118157.</title>
        <authorList>
            <consortium name="The Broad Institute Genomics Platform"/>
            <person name="Cuomo C."/>
            <person name="de Hoog S."/>
            <person name="Gorbushina A."/>
            <person name="Stielow B."/>
            <person name="Teixiera M."/>
            <person name="Abouelleil A."/>
            <person name="Chapman S.B."/>
            <person name="Priest M."/>
            <person name="Young S.K."/>
            <person name="Wortman J."/>
            <person name="Nusbaum C."/>
            <person name="Birren B."/>
        </authorList>
    </citation>
    <scope>NUCLEOTIDE SEQUENCE [LARGE SCALE GENOMIC DNA]</scope>
    <source>
        <strain evidence="2 3">CBS 118157</strain>
    </source>
</reference>
<sequence length="175" mass="19295">MPYVEDYTEHEYGDAHFDESQESNGDGDENFDDGWYGDDNEVNGDYQQHGRTNGHHEPNGNQDNGDDGARWPHADKSNADLDMLVDYVISKAIELGVVSDSEADDSDEHDDLPVPNCKTVTICMLIFAGCLLGVPTSSPRTFVSLMVLIKEQQSNESQEAEADEEDVARPGLLSV</sequence>
<organism evidence="2 3">
    <name type="scientific">Exophiala xenobiotica</name>
    <dbReference type="NCBI Taxonomy" id="348802"/>
    <lineage>
        <taxon>Eukaryota</taxon>
        <taxon>Fungi</taxon>
        <taxon>Dikarya</taxon>
        <taxon>Ascomycota</taxon>
        <taxon>Pezizomycotina</taxon>
        <taxon>Eurotiomycetes</taxon>
        <taxon>Chaetothyriomycetidae</taxon>
        <taxon>Chaetothyriales</taxon>
        <taxon>Herpotrichiellaceae</taxon>
        <taxon>Exophiala</taxon>
    </lineage>
</organism>
<name>A0A0D2ES59_9EURO</name>
<gene>
    <name evidence="2" type="ORF">PV05_06106</name>
</gene>
<keyword evidence="3" id="KW-1185">Reference proteome</keyword>
<dbReference type="GeneID" id="25328014"/>
<dbReference type="Proteomes" id="UP000054342">
    <property type="component" value="Unassembled WGS sequence"/>
</dbReference>
<evidence type="ECO:0000313" key="3">
    <source>
        <dbReference type="Proteomes" id="UP000054342"/>
    </source>
</evidence>
<dbReference type="EMBL" id="KN847319">
    <property type="protein sequence ID" value="KIW57565.1"/>
    <property type="molecule type" value="Genomic_DNA"/>
</dbReference>
<feature type="region of interest" description="Disordered" evidence="1">
    <location>
        <begin position="153"/>
        <end position="175"/>
    </location>
</feature>